<keyword evidence="6" id="KW-1185">Reference proteome</keyword>
<evidence type="ECO:0000313" key="5">
    <source>
        <dbReference type="EMBL" id="PWA97156.1"/>
    </source>
</evidence>
<keyword evidence="3" id="KW-0067">ATP-binding</keyword>
<dbReference type="EMBL" id="PKPP01000141">
    <property type="protein sequence ID" value="PWA97156.1"/>
    <property type="molecule type" value="Genomic_DNA"/>
</dbReference>
<name>A0A2U1QGL7_ARTAN</name>
<dbReference type="InterPro" id="IPR017998">
    <property type="entry name" value="Chaperone_TCP-1"/>
</dbReference>
<dbReference type="PANTHER" id="PTHR45633">
    <property type="entry name" value="60 KDA HEAT SHOCK PROTEIN, MITOCHONDRIAL"/>
    <property type="match status" value="1"/>
</dbReference>
<evidence type="ECO:0000256" key="1">
    <source>
        <dbReference type="ARBA" id="ARBA00006607"/>
    </source>
</evidence>
<dbReference type="GO" id="GO:0140662">
    <property type="term" value="F:ATP-dependent protein folding chaperone"/>
    <property type="evidence" value="ECO:0007669"/>
    <property type="project" value="InterPro"/>
</dbReference>
<protein>
    <submittedName>
        <fullName evidence="5">Heat shock protein 60-3A</fullName>
    </submittedName>
</protein>
<dbReference type="SUPFAM" id="SSF48592">
    <property type="entry name" value="GroEL equatorial domain-like"/>
    <property type="match status" value="1"/>
</dbReference>
<dbReference type="InterPro" id="IPR001844">
    <property type="entry name" value="Cpn60/GroEL"/>
</dbReference>
<evidence type="ECO:0000256" key="4">
    <source>
        <dbReference type="ARBA" id="ARBA00023186"/>
    </source>
</evidence>
<dbReference type="GO" id="GO:0005524">
    <property type="term" value="F:ATP binding"/>
    <property type="evidence" value="ECO:0007669"/>
    <property type="project" value="UniProtKB-KW"/>
</dbReference>
<dbReference type="OrthoDB" id="1723571at2759"/>
<evidence type="ECO:0000256" key="3">
    <source>
        <dbReference type="ARBA" id="ARBA00022840"/>
    </source>
</evidence>
<keyword evidence="2" id="KW-0547">Nucleotide-binding</keyword>
<dbReference type="Pfam" id="PF00118">
    <property type="entry name" value="Cpn60_TCP1"/>
    <property type="match status" value="1"/>
</dbReference>
<keyword evidence="5" id="KW-0346">Stress response</keyword>
<organism evidence="5 6">
    <name type="scientific">Artemisia annua</name>
    <name type="common">Sweet wormwood</name>
    <dbReference type="NCBI Taxonomy" id="35608"/>
    <lineage>
        <taxon>Eukaryota</taxon>
        <taxon>Viridiplantae</taxon>
        <taxon>Streptophyta</taxon>
        <taxon>Embryophyta</taxon>
        <taxon>Tracheophyta</taxon>
        <taxon>Spermatophyta</taxon>
        <taxon>Magnoliopsida</taxon>
        <taxon>eudicotyledons</taxon>
        <taxon>Gunneridae</taxon>
        <taxon>Pentapetalae</taxon>
        <taxon>asterids</taxon>
        <taxon>campanulids</taxon>
        <taxon>Asterales</taxon>
        <taxon>Asteraceae</taxon>
        <taxon>Asteroideae</taxon>
        <taxon>Anthemideae</taxon>
        <taxon>Artemisiinae</taxon>
        <taxon>Artemisia</taxon>
    </lineage>
</organism>
<dbReference type="InterPro" id="IPR002423">
    <property type="entry name" value="Cpn60/GroEL/TCP-1"/>
</dbReference>
<evidence type="ECO:0000256" key="2">
    <source>
        <dbReference type="ARBA" id="ARBA00022741"/>
    </source>
</evidence>
<sequence>MIDWSYIEKPSTCTTPVGRSHGNGQPKIAWSWSFGKRAPGMGSGFSVDLNLMGKKKVGITIRKQFDENSDSQDALLFAEESFKASGRVIWSRNYVAKDIEFGTKARAAMLLGVNQLAEAVKVTMGPKGRNVIIEQSHGSPKVTKDGVTVAKSINFEEKSKNVGANLVKQVASATNSVAGDELLNQPAWFQKTLQESHP</sequence>
<keyword evidence="4" id="KW-0143">Chaperone</keyword>
<dbReference type="InterPro" id="IPR027413">
    <property type="entry name" value="GROEL-like_equatorial_sf"/>
</dbReference>
<proteinExistence type="inferred from homology"/>
<reference evidence="5 6" key="1">
    <citation type="journal article" date="2018" name="Mol. Plant">
        <title>The genome of Artemisia annua provides insight into the evolution of Asteraceae family and artemisinin biosynthesis.</title>
        <authorList>
            <person name="Shen Q."/>
            <person name="Zhang L."/>
            <person name="Liao Z."/>
            <person name="Wang S."/>
            <person name="Yan T."/>
            <person name="Shi P."/>
            <person name="Liu M."/>
            <person name="Fu X."/>
            <person name="Pan Q."/>
            <person name="Wang Y."/>
            <person name="Lv Z."/>
            <person name="Lu X."/>
            <person name="Zhang F."/>
            <person name="Jiang W."/>
            <person name="Ma Y."/>
            <person name="Chen M."/>
            <person name="Hao X."/>
            <person name="Li L."/>
            <person name="Tang Y."/>
            <person name="Lv G."/>
            <person name="Zhou Y."/>
            <person name="Sun X."/>
            <person name="Brodelius P.E."/>
            <person name="Rose J.K.C."/>
            <person name="Tang K."/>
        </authorList>
    </citation>
    <scope>NUCLEOTIDE SEQUENCE [LARGE SCALE GENOMIC DNA]</scope>
    <source>
        <strain evidence="6">cv. Huhao1</strain>
        <tissue evidence="5">Leaf</tissue>
    </source>
</reference>
<dbReference type="Proteomes" id="UP000245207">
    <property type="component" value="Unassembled WGS sequence"/>
</dbReference>
<dbReference type="GO" id="GO:0042026">
    <property type="term" value="P:protein refolding"/>
    <property type="evidence" value="ECO:0007669"/>
    <property type="project" value="InterPro"/>
</dbReference>
<comment type="similarity">
    <text evidence="1">Belongs to the chaperonin (HSP60) family.</text>
</comment>
<dbReference type="Gene3D" id="1.10.560.10">
    <property type="entry name" value="GroEL-like equatorial domain"/>
    <property type="match status" value="1"/>
</dbReference>
<gene>
    <name evidence="5" type="ORF">CTI12_AA032800</name>
</gene>
<dbReference type="STRING" id="35608.A0A2U1QGL7"/>
<dbReference type="AlphaFoldDB" id="A0A2U1QGL7"/>
<comment type="caution">
    <text evidence="5">The sequence shown here is derived from an EMBL/GenBank/DDBJ whole genome shotgun (WGS) entry which is preliminary data.</text>
</comment>
<accession>A0A2U1QGL7</accession>
<evidence type="ECO:0000313" key="6">
    <source>
        <dbReference type="Proteomes" id="UP000245207"/>
    </source>
</evidence>
<dbReference type="PRINTS" id="PR00304">
    <property type="entry name" value="TCOMPLEXTCP1"/>
</dbReference>